<name>A0ABU9N8D9_9FLAO</name>
<protein>
    <recommendedName>
        <fullName evidence="4">Glycine zipper domain-containing protein</fullName>
    </recommendedName>
</protein>
<evidence type="ECO:0000313" key="3">
    <source>
        <dbReference type="Proteomes" id="UP001460072"/>
    </source>
</evidence>
<proteinExistence type="predicted"/>
<keyword evidence="3" id="KW-1185">Reference proteome</keyword>
<evidence type="ECO:0000313" key="2">
    <source>
        <dbReference type="EMBL" id="MEM0542873.1"/>
    </source>
</evidence>
<evidence type="ECO:0000256" key="1">
    <source>
        <dbReference type="SAM" id="Phobius"/>
    </source>
</evidence>
<gene>
    <name evidence="2" type="ORF">WFZ85_09595</name>
</gene>
<sequence length="97" mass="10447">MNNDNEIVKNLVAGGIIGAALGALIADDNQEGATIGAIAGAVFFATLKANDKAKQTHIPFYIEENGTLYKIASDGSKHFVKRIEKSQTKLKKQFILK</sequence>
<accession>A0ABU9N8D9</accession>
<feature type="transmembrane region" description="Helical" evidence="1">
    <location>
        <begin position="7"/>
        <end position="26"/>
    </location>
</feature>
<feature type="transmembrane region" description="Helical" evidence="1">
    <location>
        <begin position="32"/>
        <end position="49"/>
    </location>
</feature>
<keyword evidence="1" id="KW-1133">Transmembrane helix</keyword>
<organism evidence="2 3">
    <name type="scientific">Flavobacterium aureirubrum</name>
    <dbReference type="NCBI Taxonomy" id="3133147"/>
    <lineage>
        <taxon>Bacteria</taxon>
        <taxon>Pseudomonadati</taxon>
        <taxon>Bacteroidota</taxon>
        <taxon>Flavobacteriia</taxon>
        <taxon>Flavobacteriales</taxon>
        <taxon>Flavobacteriaceae</taxon>
        <taxon>Flavobacterium</taxon>
    </lineage>
</organism>
<dbReference type="Proteomes" id="UP001460072">
    <property type="component" value="Unassembled WGS sequence"/>
</dbReference>
<keyword evidence="1" id="KW-0472">Membrane</keyword>
<evidence type="ECO:0008006" key="4">
    <source>
        <dbReference type="Google" id="ProtNLM"/>
    </source>
</evidence>
<reference evidence="2 3" key="1">
    <citation type="submission" date="2024-03" db="EMBL/GenBank/DDBJ databases">
        <title>Two novel species of the genus Flavobacterium exhibiting potentially degradation of complex polysaccharides.</title>
        <authorList>
            <person name="Lian X."/>
        </authorList>
    </citation>
    <scope>NUCLEOTIDE SEQUENCE [LARGE SCALE GENOMIC DNA]</scope>
    <source>
        <strain evidence="3">j3</strain>
    </source>
</reference>
<dbReference type="EMBL" id="JBCGDO010000011">
    <property type="protein sequence ID" value="MEM0542873.1"/>
    <property type="molecule type" value="Genomic_DNA"/>
</dbReference>
<comment type="caution">
    <text evidence="2">The sequence shown here is derived from an EMBL/GenBank/DDBJ whole genome shotgun (WGS) entry which is preliminary data.</text>
</comment>
<keyword evidence="1" id="KW-0812">Transmembrane</keyword>
<dbReference type="RefSeq" id="WP_342696075.1">
    <property type="nucleotide sequence ID" value="NZ_JBCGDO010000011.1"/>
</dbReference>